<sequence>MARDGMIEEPEKILGKTPFEVIAAINSVPPTHVEKEGERKVEIILLPVGNKKVDDKVHFLRYSRSMPSKVRIQGNLRESSPELLKDTSLTNFNNARRDVADQRQRRTDRRVQSVTWR</sequence>
<reference evidence="2 3" key="1">
    <citation type="submission" date="2024-01" db="EMBL/GenBank/DDBJ databases">
        <title>Genome assemblies of Stephania.</title>
        <authorList>
            <person name="Yang L."/>
        </authorList>
    </citation>
    <scope>NUCLEOTIDE SEQUENCE [LARGE SCALE GENOMIC DNA]</scope>
    <source>
        <strain evidence="2">JXDWG</strain>
        <tissue evidence="2">Leaf</tissue>
    </source>
</reference>
<evidence type="ECO:0000313" key="3">
    <source>
        <dbReference type="Proteomes" id="UP001419268"/>
    </source>
</evidence>
<comment type="caution">
    <text evidence="2">The sequence shown here is derived from an EMBL/GenBank/DDBJ whole genome shotgun (WGS) entry which is preliminary data.</text>
</comment>
<keyword evidence="3" id="KW-1185">Reference proteome</keyword>
<feature type="compositionally biased region" description="Basic and acidic residues" evidence="1">
    <location>
        <begin position="95"/>
        <end position="111"/>
    </location>
</feature>
<organism evidence="2 3">
    <name type="scientific">Stephania cephalantha</name>
    <dbReference type="NCBI Taxonomy" id="152367"/>
    <lineage>
        <taxon>Eukaryota</taxon>
        <taxon>Viridiplantae</taxon>
        <taxon>Streptophyta</taxon>
        <taxon>Embryophyta</taxon>
        <taxon>Tracheophyta</taxon>
        <taxon>Spermatophyta</taxon>
        <taxon>Magnoliopsida</taxon>
        <taxon>Ranunculales</taxon>
        <taxon>Menispermaceae</taxon>
        <taxon>Menispermoideae</taxon>
        <taxon>Cissampelideae</taxon>
        <taxon>Stephania</taxon>
    </lineage>
</organism>
<feature type="region of interest" description="Disordered" evidence="1">
    <location>
        <begin position="94"/>
        <end position="117"/>
    </location>
</feature>
<dbReference type="AlphaFoldDB" id="A0AAP0HI85"/>
<gene>
    <name evidence="2" type="ORF">Scep_028540</name>
</gene>
<dbReference type="EMBL" id="JBBNAG010000012">
    <property type="protein sequence ID" value="KAK9089458.1"/>
    <property type="molecule type" value="Genomic_DNA"/>
</dbReference>
<dbReference type="Proteomes" id="UP001419268">
    <property type="component" value="Unassembled WGS sequence"/>
</dbReference>
<proteinExistence type="predicted"/>
<evidence type="ECO:0000313" key="2">
    <source>
        <dbReference type="EMBL" id="KAK9089458.1"/>
    </source>
</evidence>
<accession>A0AAP0HI85</accession>
<evidence type="ECO:0000256" key="1">
    <source>
        <dbReference type="SAM" id="MobiDB-lite"/>
    </source>
</evidence>
<name>A0AAP0HI85_9MAGN</name>
<protein>
    <submittedName>
        <fullName evidence="2">Uncharacterized protein</fullName>
    </submittedName>
</protein>